<sequence length="231" mass="25404">MLHRNKTIPFILLNASRSRKSDQGEGKMKRVILLRGPRSVMAASAPEWAAAQTWAKAAERIVVHKGLNAPAEPGGVPTPPVYDAVIELWSDAALDAHSIRSDWEDVEVRSSAQIVGKAAAARLPIGITPGLSQLSFIRAIEALPRQDVERHWNEHIPLACEIHVGMNRYVQDRFSPAVPWFGMAHLHFPSEAALRDGLFRSPEDIAVITADVAEFVSDYATMIAIEHIVKA</sequence>
<dbReference type="GO" id="GO:0016491">
    <property type="term" value="F:oxidoreductase activity"/>
    <property type="evidence" value="ECO:0007669"/>
    <property type="project" value="InterPro"/>
</dbReference>
<dbReference type="RefSeq" id="WP_193666821.1">
    <property type="nucleotide sequence ID" value="NZ_CP060036.1"/>
</dbReference>
<dbReference type="InterPro" id="IPR009799">
    <property type="entry name" value="EthD_dom"/>
</dbReference>
<organism evidence="1 2">
    <name type="scientific">Sphingobium fuliginis (strain ATCC 27551)</name>
    <dbReference type="NCBI Taxonomy" id="336203"/>
    <lineage>
        <taxon>Bacteria</taxon>
        <taxon>Pseudomonadati</taxon>
        <taxon>Pseudomonadota</taxon>
        <taxon>Alphaproteobacteria</taxon>
        <taxon>Sphingomonadales</taxon>
        <taxon>Sphingomonadaceae</taxon>
        <taxon>Sphingobium</taxon>
    </lineage>
</organism>
<name>A0A7M2GLH4_SPHSA</name>
<dbReference type="Proteomes" id="UP000593663">
    <property type="component" value="Chromosome 2"/>
</dbReference>
<dbReference type="Gene3D" id="3.30.70.100">
    <property type="match status" value="1"/>
</dbReference>
<proteinExistence type="predicted"/>
<evidence type="ECO:0000313" key="1">
    <source>
        <dbReference type="EMBL" id="QOT73368.1"/>
    </source>
</evidence>
<dbReference type="SUPFAM" id="SSF54909">
    <property type="entry name" value="Dimeric alpha+beta barrel"/>
    <property type="match status" value="1"/>
</dbReference>
<protein>
    <submittedName>
        <fullName evidence="1">EthD family reductase</fullName>
    </submittedName>
</protein>
<dbReference type="EMBL" id="CP060036">
    <property type="protein sequence ID" value="QOT73368.1"/>
    <property type="molecule type" value="Genomic_DNA"/>
</dbReference>
<evidence type="ECO:0000313" key="2">
    <source>
        <dbReference type="Proteomes" id="UP000593663"/>
    </source>
</evidence>
<dbReference type="InterPro" id="IPR011008">
    <property type="entry name" value="Dimeric_a/b-barrel"/>
</dbReference>
<reference evidence="2" key="1">
    <citation type="submission" date="2020-08" db="EMBL/GenBank/DDBJ databases">
        <title>Complete genome sequence of Sphingobium barthaii strain KK22, a high-molecular-weight polycyclic aromatic hydrocarbon-degrading soil bacterium.</title>
        <authorList>
            <person name="Mori J.F."/>
            <person name="Kanaly R.A."/>
        </authorList>
    </citation>
    <scope>NUCLEOTIDE SEQUENCE [LARGE SCALE GENOMIC DNA]</scope>
    <source>
        <strain evidence="2">KK22</strain>
    </source>
</reference>
<gene>
    <name evidence="1" type="ORF">H5V43_19245</name>
</gene>
<accession>A0A7M2GLH4</accession>
<dbReference type="NCBIfam" id="TIGR02118">
    <property type="entry name" value="EthD family reductase"/>
    <property type="match status" value="1"/>
</dbReference>
<dbReference type="AlphaFoldDB" id="A0A7M2GLH4"/>
<dbReference type="KEGG" id="sbar:H5V43_19245"/>